<dbReference type="AlphaFoldDB" id="A0A7G7YPE4"/>
<feature type="region of interest" description="Disordered" evidence="1">
    <location>
        <begin position="1"/>
        <end position="47"/>
    </location>
</feature>
<evidence type="ECO:0000313" key="4">
    <source>
        <dbReference type="Proteomes" id="UP000515275"/>
    </source>
</evidence>
<feature type="transmembrane region" description="Helical" evidence="2">
    <location>
        <begin position="52"/>
        <end position="73"/>
    </location>
</feature>
<sequence length="368" mass="39862">MTHIPSHNGRGSNGSHDQYARSSQPKNYANPQPHPVQPPVAQPAPTKTKSRLPVVLGTLAAVLLVLAGGGYALSQTGILHKETSADHNQAAQTTGQNKENNSTDRSQSAPSGESRREDNSQISTDDADAETGPVSHKTRTVTPSAFETSDSIYLITFEGKRGWCLAKYYENQFGLNCGPTALVTDLKKAYTQDPPILYAPISQVNWDPAAQRFGVFSSPVSGTPGGSLKKPRTLKEGESTTIRDFTCYNLNDRFGCDGPHSYFEAVDNEGVFIDGSPHPVGAECGRVGDGNTRPWRIRTYDGNVDCNDAVSVASQLLKEPKNGSKTQHVIRNGKDWACTKLSGDEITEKGYFRICTNNSRPMGSFVIQ</sequence>
<dbReference type="KEGG" id="cans:GP473_06540"/>
<name>A0A7G7YPE4_9CORY</name>
<accession>A0A7G7YPE4</accession>
<protein>
    <submittedName>
        <fullName evidence="3">Uncharacterized protein</fullName>
    </submittedName>
</protein>
<feature type="compositionally biased region" description="Polar residues" evidence="1">
    <location>
        <begin position="9"/>
        <end position="30"/>
    </location>
</feature>
<keyword evidence="2" id="KW-0472">Membrane</keyword>
<gene>
    <name evidence="3" type="ORF">GP473_06540</name>
</gene>
<evidence type="ECO:0000313" key="3">
    <source>
        <dbReference type="EMBL" id="QNH96364.1"/>
    </source>
</evidence>
<dbReference type="Proteomes" id="UP000515275">
    <property type="component" value="Chromosome"/>
</dbReference>
<feature type="compositionally biased region" description="Polar residues" evidence="1">
    <location>
        <begin position="86"/>
        <end position="111"/>
    </location>
</feature>
<dbReference type="RefSeq" id="WP_185770115.1">
    <property type="nucleotide sequence ID" value="NZ_CP046883.1"/>
</dbReference>
<organism evidence="3 4">
    <name type="scientific">Corynebacterium anserum</name>
    <dbReference type="NCBI Taxonomy" id="2684406"/>
    <lineage>
        <taxon>Bacteria</taxon>
        <taxon>Bacillati</taxon>
        <taxon>Actinomycetota</taxon>
        <taxon>Actinomycetes</taxon>
        <taxon>Mycobacteriales</taxon>
        <taxon>Corynebacteriaceae</taxon>
        <taxon>Corynebacterium</taxon>
    </lineage>
</organism>
<keyword evidence="4" id="KW-1185">Reference proteome</keyword>
<feature type="compositionally biased region" description="Pro residues" evidence="1">
    <location>
        <begin position="32"/>
        <end position="42"/>
    </location>
</feature>
<feature type="region of interest" description="Disordered" evidence="1">
    <location>
        <begin position="84"/>
        <end position="142"/>
    </location>
</feature>
<dbReference type="EMBL" id="CP046883">
    <property type="protein sequence ID" value="QNH96364.1"/>
    <property type="molecule type" value="Genomic_DNA"/>
</dbReference>
<evidence type="ECO:0000256" key="2">
    <source>
        <dbReference type="SAM" id="Phobius"/>
    </source>
</evidence>
<evidence type="ECO:0000256" key="1">
    <source>
        <dbReference type="SAM" id="MobiDB-lite"/>
    </source>
</evidence>
<keyword evidence="2" id="KW-1133">Transmembrane helix</keyword>
<reference evidence="3 4" key="1">
    <citation type="submission" date="2019-12" db="EMBL/GenBank/DDBJ databases">
        <title>Corynebacterium sp. nov., isolated from feces of the Anser Albifrons in China.</title>
        <authorList>
            <person name="Liu Q."/>
        </authorList>
    </citation>
    <scope>NUCLEOTIDE SEQUENCE [LARGE SCALE GENOMIC DNA]</scope>
    <source>
        <strain evidence="3 4">23H37-10</strain>
    </source>
</reference>
<proteinExistence type="predicted"/>
<keyword evidence="2" id="KW-0812">Transmembrane</keyword>